<feature type="transmembrane region" description="Helical" evidence="3">
    <location>
        <begin position="126"/>
        <end position="145"/>
    </location>
</feature>
<reference evidence="5 6" key="1">
    <citation type="submission" date="2024-01" db="EMBL/GenBank/DDBJ databases">
        <title>Comparative genomics of Cryptococcus and Kwoniella reveals pathogenesis evolution and contrasting modes of karyotype evolution via chromosome fusion or intercentromeric recombination.</title>
        <authorList>
            <person name="Coelho M.A."/>
            <person name="David-Palma M."/>
            <person name="Shea T."/>
            <person name="Bowers K."/>
            <person name="McGinley-Smith S."/>
            <person name="Mohammad A.W."/>
            <person name="Gnirke A."/>
            <person name="Yurkov A.M."/>
            <person name="Nowrousian M."/>
            <person name="Sun S."/>
            <person name="Cuomo C.A."/>
            <person name="Heitman J."/>
        </authorList>
    </citation>
    <scope>NUCLEOTIDE SEQUENCE [LARGE SCALE GENOMIC DNA]</scope>
    <source>
        <strain evidence="5 6">7685027</strain>
    </source>
</reference>
<keyword evidence="3" id="KW-0812">Transmembrane</keyword>
<feature type="compositionally biased region" description="Polar residues" evidence="2">
    <location>
        <begin position="541"/>
        <end position="554"/>
    </location>
</feature>
<dbReference type="InterPro" id="IPR001841">
    <property type="entry name" value="Znf_RING"/>
</dbReference>
<dbReference type="Pfam" id="PF13920">
    <property type="entry name" value="zf-C3HC4_3"/>
    <property type="match status" value="1"/>
</dbReference>
<feature type="transmembrane region" description="Helical" evidence="3">
    <location>
        <begin position="270"/>
        <end position="290"/>
    </location>
</feature>
<organism evidence="5 6">
    <name type="scientific">Cryptococcus decagattii</name>
    <dbReference type="NCBI Taxonomy" id="1859122"/>
    <lineage>
        <taxon>Eukaryota</taxon>
        <taxon>Fungi</taxon>
        <taxon>Dikarya</taxon>
        <taxon>Basidiomycota</taxon>
        <taxon>Agaricomycotina</taxon>
        <taxon>Tremellomycetes</taxon>
        <taxon>Tremellales</taxon>
        <taxon>Cryptococcaceae</taxon>
        <taxon>Cryptococcus</taxon>
        <taxon>Cryptococcus gattii species complex</taxon>
    </lineage>
</organism>
<keyword evidence="1" id="KW-0862">Zinc</keyword>
<feature type="transmembrane region" description="Helical" evidence="3">
    <location>
        <begin position="445"/>
        <end position="463"/>
    </location>
</feature>
<feature type="region of interest" description="Disordered" evidence="2">
    <location>
        <begin position="600"/>
        <end position="642"/>
    </location>
</feature>
<evidence type="ECO:0000256" key="1">
    <source>
        <dbReference type="PROSITE-ProRule" id="PRU00175"/>
    </source>
</evidence>
<dbReference type="RefSeq" id="XP_064719248.1">
    <property type="nucleotide sequence ID" value="XM_064863176.1"/>
</dbReference>
<dbReference type="InterPro" id="IPR013083">
    <property type="entry name" value="Znf_RING/FYVE/PHD"/>
</dbReference>
<evidence type="ECO:0000259" key="4">
    <source>
        <dbReference type="PROSITE" id="PS50089"/>
    </source>
</evidence>
<dbReference type="PANTHER" id="PTHR22696">
    <property type="entry name" value="E3 UBIQUITIN-PROTEIN LIGASE RNF26"/>
    <property type="match status" value="1"/>
</dbReference>
<feature type="transmembrane region" description="Helical" evidence="3">
    <location>
        <begin position="176"/>
        <end position="194"/>
    </location>
</feature>
<evidence type="ECO:0000256" key="3">
    <source>
        <dbReference type="SAM" id="Phobius"/>
    </source>
</evidence>
<gene>
    <name evidence="5" type="ORF">IAS62_001298</name>
</gene>
<dbReference type="GeneID" id="89988073"/>
<feature type="transmembrane region" description="Helical" evidence="3">
    <location>
        <begin position="53"/>
        <end position="73"/>
    </location>
</feature>
<evidence type="ECO:0000256" key="2">
    <source>
        <dbReference type="SAM" id="MobiDB-lite"/>
    </source>
</evidence>
<dbReference type="Gene3D" id="3.30.40.10">
    <property type="entry name" value="Zinc/RING finger domain, C3HC4 (zinc finger)"/>
    <property type="match status" value="1"/>
</dbReference>
<feature type="transmembrane region" description="Helical" evidence="3">
    <location>
        <begin position="310"/>
        <end position="339"/>
    </location>
</feature>
<feature type="compositionally biased region" description="Acidic residues" evidence="2">
    <location>
        <begin position="600"/>
        <end position="636"/>
    </location>
</feature>
<dbReference type="PROSITE" id="PS50089">
    <property type="entry name" value="ZF_RING_2"/>
    <property type="match status" value="1"/>
</dbReference>
<dbReference type="EMBL" id="CP143807">
    <property type="protein sequence ID" value="WVO20008.1"/>
    <property type="molecule type" value="Genomic_DNA"/>
</dbReference>
<feature type="region of interest" description="Disordered" evidence="2">
    <location>
        <begin position="26"/>
        <end position="45"/>
    </location>
</feature>
<keyword evidence="1" id="KW-0863">Zinc-finger</keyword>
<feature type="region of interest" description="Disordered" evidence="2">
    <location>
        <begin position="533"/>
        <end position="571"/>
    </location>
</feature>
<sequence length="798" mass="90566">MPLLARLGNRASLVLHRLVYAFPAAPPPTHSPTSAPDASPKFDPAPAPEPTPALSFMGSGYGVTLILMGILLNRIHHTVRRPRQPPPDDHPLAHNHSYFYRLRTSVSNFFTSPDAPRYIRLPGIVCLLRAWILFTVVLIQVLGLWPEFQHDGTTAMWRKAANRLGNWAGEMEMNDICWQVFVSVCAGLLCSGIANGLDTIRRRDVAASFNLTGYSFMMHLYSSPLTHRHTEQAVAHRRPDVHAVFQLWLSLTELTWLQILELSLALRDNVLLPTSVCGIVGVVHFAYVLFSSPLRFPSFTFLTHMVSPTWYFLALFLSVVILSTIILRAITFIFSYGYIPSLTSLLPHEGVIPDRRDDFGVTLLKIGTACIEATSFSGLRNELANIEKPREPWIEITSDGTEFHHGRLLPHSPPTPGFSTEISHIKVSEAEDSERLNPQWREVRVFARALLTAILSALVQFLMSTRVGRSMFRFGKKMWRARWWYGPRNWKFWRREAWREPSENIRARARARERERARTRARASATIIVEQASGSGDAASLQRSEYSRGTSTSVGLRGHGESTTTIRRNSQPRREMWTYADYLLKDVDVEIEDDGEWIQEVSDNSDSDSEQTDIADANDDDEEDLTDEGMDVEEEEEKVKQRGMLYGDLVTQTTENHGRQSTDDDLQPVLLAHLTSRTAAPLTRQRYTSLMTLYSSDSFHTPTPASLVSVRNEDVLGLRDVMHERRQAMKNYQEEDEETKSTCVVCMVSMRDTILWPCRCLAVCNDCRESLAARLPAQNHMCPCCRKKVEGYSRIYIP</sequence>
<keyword evidence="1" id="KW-0479">Metal-binding</keyword>
<keyword evidence="3" id="KW-1133">Transmembrane helix</keyword>
<evidence type="ECO:0000313" key="6">
    <source>
        <dbReference type="Proteomes" id="UP001432216"/>
    </source>
</evidence>
<dbReference type="Proteomes" id="UP001432216">
    <property type="component" value="Chromosome 2"/>
</dbReference>
<evidence type="ECO:0000313" key="5">
    <source>
        <dbReference type="EMBL" id="WVO20008.1"/>
    </source>
</evidence>
<feature type="domain" description="RING-type" evidence="4">
    <location>
        <begin position="743"/>
        <end position="786"/>
    </location>
</feature>
<protein>
    <recommendedName>
        <fullName evidence="4">RING-type domain-containing protein</fullName>
    </recommendedName>
</protein>
<dbReference type="PANTHER" id="PTHR22696:SF1">
    <property type="entry name" value="E3 UBIQUITIN-PROTEIN LIGASE RNF26"/>
    <property type="match status" value="1"/>
</dbReference>
<accession>A0ABZ2AN85</accession>
<keyword evidence="6" id="KW-1185">Reference proteome</keyword>
<proteinExistence type="predicted"/>
<name>A0ABZ2AN85_9TREE</name>
<keyword evidence="3" id="KW-0472">Membrane</keyword>